<keyword evidence="2" id="KW-1185">Reference proteome</keyword>
<organism evidence="1 2">
    <name type="scientific">Solanum commersonii</name>
    <name type="common">Commerson's wild potato</name>
    <name type="synonym">Commerson's nightshade</name>
    <dbReference type="NCBI Taxonomy" id="4109"/>
    <lineage>
        <taxon>Eukaryota</taxon>
        <taxon>Viridiplantae</taxon>
        <taxon>Streptophyta</taxon>
        <taxon>Embryophyta</taxon>
        <taxon>Tracheophyta</taxon>
        <taxon>Spermatophyta</taxon>
        <taxon>Magnoliopsida</taxon>
        <taxon>eudicotyledons</taxon>
        <taxon>Gunneridae</taxon>
        <taxon>Pentapetalae</taxon>
        <taxon>asterids</taxon>
        <taxon>lamiids</taxon>
        <taxon>Solanales</taxon>
        <taxon>Solanaceae</taxon>
        <taxon>Solanoideae</taxon>
        <taxon>Solaneae</taxon>
        <taxon>Solanum</taxon>
    </lineage>
</organism>
<feature type="non-terminal residue" evidence="1">
    <location>
        <position position="1"/>
    </location>
</feature>
<evidence type="ECO:0000313" key="1">
    <source>
        <dbReference type="EMBL" id="KAG5614965.1"/>
    </source>
</evidence>
<dbReference type="AlphaFoldDB" id="A0A9J5ZRU8"/>
<dbReference type="EMBL" id="JACXVP010000003">
    <property type="protein sequence ID" value="KAG5614965.1"/>
    <property type="molecule type" value="Genomic_DNA"/>
</dbReference>
<gene>
    <name evidence="1" type="ORF">H5410_014789</name>
</gene>
<sequence>CPKILVLSQYLIKLLKFHVFEVLLEAWTLRRKMDKKGLKRTRNESLRIADSNLASHRIDMHLPLFHTVPSNDPEYEDAERDE</sequence>
<evidence type="ECO:0000313" key="2">
    <source>
        <dbReference type="Proteomes" id="UP000824120"/>
    </source>
</evidence>
<proteinExistence type="predicted"/>
<accession>A0A9J5ZRU8</accession>
<reference evidence="1 2" key="1">
    <citation type="submission" date="2020-09" db="EMBL/GenBank/DDBJ databases">
        <title>De no assembly of potato wild relative species, Solanum commersonii.</title>
        <authorList>
            <person name="Cho K."/>
        </authorList>
    </citation>
    <scope>NUCLEOTIDE SEQUENCE [LARGE SCALE GENOMIC DNA]</scope>
    <source>
        <strain evidence="1">LZ3.2</strain>
        <tissue evidence="1">Leaf</tissue>
    </source>
</reference>
<name>A0A9J5ZRU8_SOLCO</name>
<protein>
    <submittedName>
        <fullName evidence="1">Uncharacterized protein</fullName>
    </submittedName>
</protein>
<dbReference type="Proteomes" id="UP000824120">
    <property type="component" value="Chromosome 3"/>
</dbReference>
<comment type="caution">
    <text evidence="1">The sequence shown here is derived from an EMBL/GenBank/DDBJ whole genome shotgun (WGS) entry which is preliminary data.</text>
</comment>